<dbReference type="InterPro" id="IPR036047">
    <property type="entry name" value="F-box-like_dom_sf"/>
</dbReference>
<protein>
    <submittedName>
        <fullName evidence="3">F-box protein At5g07610-like</fullName>
    </submittedName>
</protein>
<dbReference type="InterPro" id="IPR011043">
    <property type="entry name" value="Gal_Oxase/kelch_b-propeller"/>
</dbReference>
<sequence>MSPSSPSAVEVPSDLIAFEILPRLPAKSVLRFKSVCKQWLALASDPFFLSVHTRRNHLAVSGFLIQEIVSRQLSSFSVDGGASPVLPDPSLSSVYHLFAETYGFLVCQSCNGLLLCRSNWFLPSLILYLVNPTTMLYRQIPSPPADIYPIKYHFMLAFDPSTSFQYRIACINSNIRTLALDPTVPEYHVKIYSSDTGAWELSRETLPRGRIMQKGVYWNGALNWVHENGLLVSFDVDKQVVKTTRMPPRDHRGLTLYFGESRGHLHLIETVADAGGGVVDWLRFHVFEMGKDNPSWSLLYNVDLNGVRDVYPGTKSPIPYELALRVLSNSGICAVTFFFAREGEGEDDKLYFTYLENIFCYNLADGTCRKIFVLSPHAMDLDSSNMIIDLLPFAHSLFSP</sequence>
<dbReference type="InterPro" id="IPR017451">
    <property type="entry name" value="F-box-assoc_interact_dom"/>
</dbReference>
<dbReference type="InParanoid" id="A0A6I9RU21"/>
<dbReference type="OrthoDB" id="665311at2759"/>
<proteinExistence type="predicted"/>
<evidence type="ECO:0000259" key="1">
    <source>
        <dbReference type="Pfam" id="PF07734"/>
    </source>
</evidence>
<accession>A0A6I9RU21</accession>
<dbReference type="PANTHER" id="PTHR35546:SF25">
    <property type="entry name" value="F-BOX DOMAIN-CONTAINING PROTEIN"/>
    <property type="match status" value="1"/>
</dbReference>
<dbReference type="Proteomes" id="UP000504607">
    <property type="component" value="Chromosome 10"/>
</dbReference>
<keyword evidence="2" id="KW-1185">Reference proteome</keyword>
<dbReference type="PANTHER" id="PTHR35546">
    <property type="entry name" value="F-BOX PROTEIN INTERACTION DOMAIN PROTEIN-RELATED"/>
    <property type="match status" value="1"/>
</dbReference>
<evidence type="ECO:0000313" key="2">
    <source>
        <dbReference type="Proteomes" id="UP000504607"/>
    </source>
</evidence>
<gene>
    <name evidence="3" type="primary">LOC105052924</name>
</gene>
<name>A0A6I9RU21_ELAGV</name>
<dbReference type="SUPFAM" id="SSF81383">
    <property type="entry name" value="F-box domain"/>
    <property type="match status" value="1"/>
</dbReference>
<dbReference type="InterPro" id="IPR006527">
    <property type="entry name" value="F-box-assoc_dom_typ1"/>
</dbReference>
<dbReference type="InterPro" id="IPR055290">
    <property type="entry name" value="At3g26010-like"/>
</dbReference>
<evidence type="ECO:0000313" key="3">
    <source>
        <dbReference type="RefSeq" id="XP_010932213.1"/>
    </source>
</evidence>
<dbReference type="AlphaFoldDB" id="A0A6I9RU21"/>
<dbReference type="RefSeq" id="XP_010932213.1">
    <property type="nucleotide sequence ID" value="XM_010933911.3"/>
</dbReference>
<dbReference type="NCBIfam" id="TIGR01640">
    <property type="entry name" value="F_box_assoc_1"/>
    <property type="match status" value="1"/>
</dbReference>
<dbReference type="Gene3D" id="1.20.1280.50">
    <property type="match status" value="1"/>
</dbReference>
<feature type="domain" description="F-box associated beta-propeller type 1" evidence="1">
    <location>
        <begin position="109"/>
        <end position="248"/>
    </location>
</feature>
<organism evidence="2 3">
    <name type="scientific">Elaeis guineensis var. tenera</name>
    <name type="common">Oil palm</name>
    <dbReference type="NCBI Taxonomy" id="51953"/>
    <lineage>
        <taxon>Eukaryota</taxon>
        <taxon>Viridiplantae</taxon>
        <taxon>Streptophyta</taxon>
        <taxon>Embryophyta</taxon>
        <taxon>Tracheophyta</taxon>
        <taxon>Spermatophyta</taxon>
        <taxon>Magnoliopsida</taxon>
        <taxon>Liliopsida</taxon>
        <taxon>Arecaceae</taxon>
        <taxon>Arecoideae</taxon>
        <taxon>Cocoseae</taxon>
        <taxon>Elaeidinae</taxon>
        <taxon>Elaeis</taxon>
    </lineage>
</organism>
<reference evidence="3" key="1">
    <citation type="submission" date="2025-08" db="UniProtKB">
        <authorList>
            <consortium name="RefSeq"/>
        </authorList>
    </citation>
    <scope>IDENTIFICATION</scope>
</reference>
<dbReference type="CDD" id="cd22157">
    <property type="entry name" value="F-box_AtFBW1-like"/>
    <property type="match status" value="1"/>
</dbReference>
<dbReference type="FunCoup" id="A0A6I9RU21">
    <property type="interactions" value="167"/>
</dbReference>
<dbReference type="SUPFAM" id="SSF50965">
    <property type="entry name" value="Galactose oxidase, central domain"/>
    <property type="match status" value="1"/>
</dbReference>
<dbReference type="Pfam" id="PF07734">
    <property type="entry name" value="FBA_1"/>
    <property type="match status" value="1"/>
</dbReference>